<dbReference type="STRING" id="1127673.GLIP_3506"/>
<dbReference type="Proteomes" id="UP000006334">
    <property type="component" value="Unassembled WGS sequence"/>
</dbReference>
<name>K6X670_9ALTE</name>
<sequence length="373" mass="41082">MFANQLKLLRNNAILSLVILCLVACENSSKKIPVDSSDTKPIQVKVVVVTMFEIGEDEGDKPGEFQLWKAGQQLNTKFDFPQSHHDIYMNTDTGVMGIVTGMGTAKATAAIMALGLDPRFDLSKAYWLVAGIAGFDPADASIGSAAWATWLVDGDLAHQIDGREIPENWSTGYFPLFANSPYPDAKQSETHHKPNGEVYKLNADLTEWAFQLTKDIKLTDYPAMATLRAKYTRFENAQKPPFVLKGDHLAASTFWHGELLNQWANDWTSFWTDGAGNFVSSGMEDTGTMQALTYLDRINKVDKNRLLVLRTGSNYSMQPDGLTAAQNLAMESGENGYAGMQSALESAYTVGSTVVHALLDDWQQYSQTLPSAK</sequence>
<dbReference type="PANTHER" id="PTHR38643:SF1">
    <property type="entry name" value="PURINE NUCLEOSIDE PERMEASE C285.05-RELATED"/>
    <property type="match status" value="1"/>
</dbReference>
<evidence type="ECO:0000313" key="1">
    <source>
        <dbReference type="EMBL" id="GAC16119.1"/>
    </source>
</evidence>
<protein>
    <submittedName>
        <fullName evidence="1">Purine nucleoside permease</fullName>
    </submittedName>
</protein>
<dbReference type="Gene3D" id="3.40.50.1580">
    <property type="entry name" value="Nucleoside phosphorylase domain"/>
    <property type="match status" value="1"/>
</dbReference>
<dbReference type="PANTHER" id="PTHR38643">
    <property type="entry name" value="PURINE NUCLEOSIDE PERMEASE C285.05-RELATED"/>
    <property type="match status" value="1"/>
</dbReference>
<dbReference type="PIRSF" id="PIRSF013171">
    <property type="entry name" value="Pur_nuclsid_perm"/>
    <property type="match status" value="1"/>
</dbReference>
<dbReference type="EMBL" id="BAEN01000065">
    <property type="protein sequence ID" value="GAC16119.1"/>
    <property type="molecule type" value="Genomic_DNA"/>
</dbReference>
<dbReference type="InterPro" id="IPR035994">
    <property type="entry name" value="Nucleoside_phosphorylase_sf"/>
</dbReference>
<dbReference type="GO" id="GO:0009116">
    <property type="term" value="P:nucleoside metabolic process"/>
    <property type="evidence" value="ECO:0007669"/>
    <property type="project" value="InterPro"/>
</dbReference>
<evidence type="ECO:0000313" key="2">
    <source>
        <dbReference type="Proteomes" id="UP000006334"/>
    </source>
</evidence>
<dbReference type="eggNOG" id="COG5042">
    <property type="taxonomic scope" value="Bacteria"/>
</dbReference>
<dbReference type="OrthoDB" id="109937at2"/>
<dbReference type="RefSeq" id="WP_008845922.1">
    <property type="nucleotide sequence ID" value="NZ_BAEN01000065.1"/>
</dbReference>
<gene>
    <name evidence="1" type="ORF">GLIP_3506</name>
</gene>
<organism evidence="1 2">
    <name type="scientific">Aliiglaciecola lipolytica E3</name>
    <dbReference type="NCBI Taxonomy" id="1127673"/>
    <lineage>
        <taxon>Bacteria</taxon>
        <taxon>Pseudomonadati</taxon>
        <taxon>Pseudomonadota</taxon>
        <taxon>Gammaproteobacteria</taxon>
        <taxon>Alteromonadales</taxon>
        <taxon>Alteromonadaceae</taxon>
        <taxon>Aliiglaciecola</taxon>
    </lineage>
</organism>
<dbReference type="GO" id="GO:0003824">
    <property type="term" value="F:catalytic activity"/>
    <property type="evidence" value="ECO:0007669"/>
    <property type="project" value="InterPro"/>
</dbReference>
<dbReference type="GO" id="GO:0055085">
    <property type="term" value="P:transmembrane transport"/>
    <property type="evidence" value="ECO:0007669"/>
    <property type="project" value="InterPro"/>
</dbReference>
<reference evidence="1 2" key="1">
    <citation type="journal article" date="2017" name="Antonie Van Leeuwenhoek">
        <title>Rhizobium rhizosphaerae sp. nov., a novel species isolated from rice rhizosphere.</title>
        <authorList>
            <person name="Zhao J.J."/>
            <person name="Zhang J."/>
            <person name="Zhang R.J."/>
            <person name="Zhang C.W."/>
            <person name="Yin H.Q."/>
            <person name="Zhang X.X."/>
        </authorList>
    </citation>
    <scope>NUCLEOTIDE SEQUENCE [LARGE SCALE GENOMIC DNA]</scope>
    <source>
        <strain evidence="1 2">E3</strain>
    </source>
</reference>
<dbReference type="Pfam" id="PF06516">
    <property type="entry name" value="NUP"/>
    <property type="match status" value="1"/>
</dbReference>
<keyword evidence="2" id="KW-1185">Reference proteome</keyword>
<dbReference type="InterPro" id="IPR009486">
    <property type="entry name" value="Pur_nuclsid_perm"/>
</dbReference>
<proteinExistence type="predicted"/>
<comment type="caution">
    <text evidence="1">The sequence shown here is derived from an EMBL/GenBank/DDBJ whole genome shotgun (WGS) entry which is preliminary data.</text>
</comment>
<accession>K6X670</accession>
<dbReference type="AlphaFoldDB" id="K6X670"/>